<dbReference type="Gene3D" id="2.180.10.10">
    <property type="entry name" value="RHS repeat-associated core"/>
    <property type="match status" value="1"/>
</dbReference>
<evidence type="ECO:0000256" key="1">
    <source>
        <dbReference type="SAM" id="MobiDB-lite"/>
    </source>
</evidence>
<dbReference type="InterPro" id="IPR022385">
    <property type="entry name" value="Rhs_assc_core"/>
</dbReference>
<dbReference type="STRING" id="1849968.A8C32_09360"/>
<keyword evidence="3" id="KW-1185">Reference proteome</keyword>
<organism evidence="2 3">
    <name type="scientific">Flavivirga aquatica</name>
    <dbReference type="NCBI Taxonomy" id="1849968"/>
    <lineage>
        <taxon>Bacteria</taxon>
        <taxon>Pseudomonadati</taxon>
        <taxon>Bacteroidota</taxon>
        <taxon>Flavobacteriia</taxon>
        <taxon>Flavobacteriales</taxon>
        <taxon>Flavobacteriaceae</taxon>
        <taxon>Flavivirga</taxon>
    </lineage>
</organism>
<dbReference type="EMBL" id="MDJD01000054">
    <property type="protein sequence ID" value="OEJ99358.1"/>
    <property type="molecule type" value="Genomic_DNA"/>
</dbReference>
<evidence type="ECO:0000313" key="3">
    <source>
        <dbReference type="Proteomes" id="UP000095713"/>
    </source>
</evidence>
<gene>
    <name evidence="2" type="ORF">A8C32_09360</name>
</gene>
<dbReference type="AlphaFoldDB" id="A0A1E5SJR3"/>
<dbReference type="NCBIfam" id="TIGR03696">
    <property type="entry name" value="Rhs_assc_core"/>
    <property type="match status" value="1"/>
</dbReference>
<comment type="caution">
    <text evidence="2">The sequence shown here is derived from an EMBL/GenBank/DDBJ whole genome shotgun (WGS) entry which is preliminary data.</text>
</comment>
<dbReference type="OrthoDB" id="2972467at2"/>
<dbReference type="RefSeq" id="WP_069832034.1">
    <property type="nucleotide sequence ID" value="NZ_MDJD01000054.1"/>
</dbReference>
<feature type="region of interest" description="Disordered" evidence="1">
    <location>
        <begin position="1"/>
        <end position="29"/>
    </location>
</feature>
<dbReference type="Proteomes" id="UP000095713">
    <property type="component" value="Unassembled WGS sequence"/>
</dbReference>
<evidence type="ECO:0008006" key="4">
    <source>
        <dbReference type="Google" id="ProtNLM"/>
    </source>
</evidence>
<sequence length="358" mass="39849">MLLPNRHGSSDSYRYGFQGQEKDDEVKGEGNNLNYKYRMHDPRIGRFFAIDPLERKYPWNSPYAFSENRVIDRVELEGLEATEIEAHQEYAAIVYWQLHKHYGSAKVLNNAPSKELYQNPWVQAISDNSAIISQLLDFSKRQYYFEQKGTKEGEYYEEMFKIALKHGTAEDVINLTNLHINEFNGEILHFAGAFVNTFAGAWLVGGVPVPSITSKSISISSAAASISDDIGVITLKSTLPQAGDNFIKKAAGFFAKHILSKGDDGVARLVDTKGEWVDFVVDHAGKLFIGKGHSHMSGAASHVQHAGGMVIKNGKIIKITNGSGHYLPNPKQFEATIKLLEEAGVLSDDVIKTIWKTK</sequence>
<accession>A0A1E5SJR3</accession>
<name>A0A1E5SJR3_9FLAO</name>
<proteinExistence type="predicted"/>
<reference evidence="2 3" key="1">
    <citation type="submission" date="2016-05" db="EMBL/GenBank/DDBJ databases">
        <title>Draft Genome Sequence of Algibacter sp. Strain SK-16 Isolated from the Surface Water of Aburatsubo Inlet.</title>
        <authorList>
            <person name="Wong S.-K."/>
            <person name="Yoshizawa S."/>
            <person name="Nakajima Y."/>
            <person name="Ogura Y."/>
            <person name="Tetsuya H."/>
            <person name="Hamasaki K."/>
        </authorList>
    </citation>
    <scope>NUCLEOTIDE SEQUENCE [LARGE SCALE GENOMIC DNA]</scope>
    <source>
        <strain evidence="2 3">SK-16</strain>
    </source>
</reference>
<protein>
    <recommendedName>
        <fullName evidence="4">RHS repeat-associated core domain-containing protein</fullName>
    </recommendedName>
</protein>
<evidence type="ECO:0000313" key="2">
    <source>
        <dbReference type="EMBL" id="OEJ99358.1"/>
    </source>
</evidence>